<feature type="transmembrane region" description="Helical" evidence="16">
    <location>
        <begin position="268"/>
        <end position="290"/>
    </location>
</feature>
<feature type="binding site" evidence="14">
    <location>
        <position position="397"/>
    </location>
    <ligand>
        <name>ATP</name>
        <dbReference type="ChEBI" id="CHEBI:30616"/>
    </ligand>
</feature>
<dbReference type="Gene3D" id="1.10.510.10">
    <property type="entry name" value="Transferase(Phosphotransferase) domain 1"/>
    <property type="match status" value="1"/>
</dbReference>
<dbReference type="SUPFAM" id="SSF56112">
    <property type="entry name" value="Protein kinase-like (PK-like)"/>
    <property type="match status" value="1"/>
</dbReference>
<dbReference type="PROSITE" id="PS50011">
    <property type="entry name" value="PROTEIN_KINASE_DOM"/>
    <property type="match status" value="1"/>
</dbReference>
<keyword evidence="6 16" id="KW-0812">Transmembrane</keyword>
<dbReference type="InterPro" id="IPR011009">
    <property type="entry name" value="Kinase-like_dom_sf"/>
</dbReference>
<dbReference type="PRINTS" id="PR01217">
    <property type="entry name" value="PRICHEXTENSN"/>
</dbReference>
<dbReference type="PROSITE" id="PS00108">
    <property type="entry name" value="PROTEIN_KINASE_ST"/>
    <property type="match status" value="1"/>
</dbReference>
<evidence type="ECO:0000256" key="1">
    <source>
        <dbReference type="ARBA" id="ARBA00004162"/>
    </source>
</evidence>
<dbReference type="EC" id="2.7.11.1" evidence="2"/>
<evidence type="ECO:0000256" key="7">
    <source>
        <dbReference type="ARBA" id="ARBA00022741"/>
    </source>
</evidence>
<dbReference type="GO" id="GO:0004674">
    <property type="term" value="F:protein serine/threonine kinase activity"/>
    <property type="evidence" value="ECO:0007669"/>
    <property type="project" value="UniProtKB-KW"/>
</dbReference>
<comment type="caution">
    <text evidence="18">The sequence shown here is derived from an EMBL/GenBank/DDBJ whole genome shotgun (WGS) entry which is preliminary data.</text>
</comment>
<evidence type="ECO:0000256" key="8">
    <source>
        <dbReference type="ARBA" id="ARBA00022777"/>
    </source>
</evidence>
<keyword evidence="8" id="KW-0418">Kinase</keyword>
<dbReference type="Pfam" id="PF07714">
    <property type="entry name" value="PK_Tyr_Ser-Thr"/>
    <property type="match status" value="1"/>
</dbReference>
<dbReference type="InterPro" id="IPR047117">
    <property type="entry name" value="PERK1-13-like"/>
</dbReference>
<evidence type="ECO:0000256" key="12">
    <source>
        <dbReference type="ARBA" id="ARBA00047899"/>
    </source>
</evidence>
<dbReference type="GO" id="GO:0005524">
    <property type="term" value="F:ATP binding"/>
    <property type="evidence" value="ECO:0007669"/>
    <property type="project" value="UniProtKB-UniRule"/>
</dbReference>
<evidence type="ECO:0000256" key="14">
    <source>
        <dbReference type="PROSITE-ProRule" id="PRU10141"/>
    </source>
</evidence>
<dbReference type="PROSITE" id="PS00107">
    <property type="entry name" value="PROTEIN_KINASE_ATP"/>
    <property type="match status" value="1"/>
</dbReference>
<dbReference type="AlphaFoldDB" id="A0AAN7G363"/>
<keyword evidence="11 16" id="KW-0472">Membrane</keyword>
<feature type="region of interest" description="Disordered" evidence="15">
    <location>
        <begin position="697"/>
        <end position="719"/>
    </location>
</feature>
<evidence type="ECO:0000256" key="3">
    <source>
        <dbReference type="ARBA" id="ARBA00022475"/>
    </source>
</evidence>
<feature type="region of interest" description="Disordered" evidence="15">
    <location>
        <begin position="1"/>
        <end position="259"/>
    </location>
</feature>
<keyword evidence="4" id="KW-0723">Serine/threonine-protein kinase</keyword>
<dbReference type="GO" id="GO:0005886">
    <property type="term" value="C:plasma membrane"/>
    <property type="evidence" value="ECO:0007669"/>
    <property type="project" value="UniProtKB-SubCell"/>
</dbReference>
<reference evidence="18 19" key="1">
    <citation type="journal article" date="2023" name="G3 (Bethesda)">
        <title>A haplotype-resolved chromosome-scale genome for Quercus rubra L. provides insights into the genetics of adaptive traits for red oak species.</title>
        <authorList>
            <person name="Kapoor B."/>
            <person name="Jenkins J."/>
            <person name="Schmutz J."/>
            <person name="Zhebentyayeva T."/>
            <person name="Kuelheim C."/>
            <person name="Coggeshall M."/>
            <person name="Heim C."/>
            <person name="Lasky J.R."/>
            <person name="Leites L."/>
            <person name="Islam-Faridi N."/>
            <person name="Romero-Severson J."/>
            <person name="DeLeo V.L."/>
            <person name="Lucas S.M."/>
            <person name="Lazic D."/>
            <person name="Gailing O."/>
            <person name="Carlson J."/>
            <person name="Staton M."/>
        </authorList>
    </citation>
    <scope>NUCLEOTIDE SEQUENCE [LARGE SCALE GENOMIC DNA]</scope>
    <source>
        <strain evidence="18">Pseudo-F2</strain>
    </source>
</reference>
<keyword evidence="9 14" id="KW-0067">ATP-binding</keyword>
<evidence type="ECO:0000256" key="6">
    <source>
        <dbReference type="ARBA" id="ARBA00022692"/>
    </source>
</evidence>
<dbReference type="InterPro" id="IPR000719">
    <property type="entry name" value="Prot_kinase_dom"/>
</dbReference>
<evidence type="ECO:0000256" key="11">
    <source>
        <dbReference type="ARBA" id="ARBA00023136"/>
    </source>
</evidence>
<comment type="catalytic activity">
    <reaction evidence="13">
        <text>L-seryl-[protein] + ATP = O-phospho-L-seryl-[protein] + ADP + H(+)</text>
        <dbReference type="Rhea" id="RHEA:17989"/>
        <dbReference type="Rhea" id="RHEA-COMP:9863"/>
        <dbReference type="Rhea" id="RHEA-COMP:11604"/>
        <dbReference type="ChEBI" id="CHEBI:15378"/>
        <dbReference type="ChEBI" id="CHEBI:29999"/>
        <dbReference type="ChEBI" id="CHEBI:30616"/>
        <dbReference type="ChEBI" id="CHEBI:83421"/>
        <dbReference type="ChEBI" id="CHEBI:456216"/>
        <dbReference type="EC" id="2.7.11.1"/>
    </reaction>
</comment>
<evidence type="ECO:0000256" key="10">
    <source>
        <dbReference type="ARBA" id="ARBA00022989"/>
    </source>
</evidence>
<comment type="catalytic activity">
    <reaction evidence="12">
        <text>L-threonyl-[protein] + ATP = O-phospho-L-threonyl-[protein] + ADP + H(+)</text>
        <dbReference type="Rhea" id="RHEA:46608"/>
        <dbReference type="Rhea" id="RHEA-COMP:11060"/>
        <dbReference type="Rhea" id="RHEA-COMP:11605"/>
        <dbReference type="ChEBI" id="CHEBI:15378"/>
        <dbReference type="ChEBI" id="CHEBI:30013"/>
        <dbReference type="ChEBI" id="CHEBI:30616"/>
        <dbReference type="ChEBI" id="CHEBI:61977"/>
        <dbReference type="ChEBI" id="CHEBI:456216"/>
        <dbReference type="EC" id="2.7.11.1"/>
    </reaction>
</comment>
<name>A0AAN7G363_QUERU</name>
<evidence type="ECO:0000256" key="5">
    <source>
        <dbReference type="ARBA" id="ARBA00022679"/>
    </source>
</evidence>
<feature type="compositionally biased region" description="Low complexity" evidence="15">
    <location>
        <begin position="1"/>
        <end position="23"/>
    </location>
</feature>
<protein>
    <recommendedName>
        <fullName evidence="2">non-specific serine/threonine protein kinase</fullName>
        <ecNumber evidence="2">2.7.11.1</ecNumber>
    </recommendedName>
</protein>
<feature type="compositionally biased region" description="Low complexity" evidence="15">
    <location>
        <begin position="233"/>
        <end position="251"/>
    </location>
</feature>
<accession>A0AAN7G363</accession>
<evidence type="ECO:0000256" key="15">
    <source>
        <dbReference type="SAM" id="MobiDB-lite"/>
    </source>
</evidence>
<keyword evidence="3" id="KW-1003">Cell membrane</keyword>
<dbReference type="InterPro" id="IPR001245">
    <property type="entry name" value="Ser-Thr/Tyr_kinase_cat_dom"/>
</dbReference>
<dbReference type="Gene3D" id="3.30.200.20">
    <property type="entry name" value="Phosphorylase Kinase, domain 1"/>
    <property type="match status" value="1"/>
</dbReference>
<dbReference type="InterPro" id="IPR008271">
    <property type="entry name" value="Ser/Thr_kinase_AS"/>
</dbReference>
<dbReference type="PANTHER" id="PTHR47982:SF32">
    <property type="entry name" value="NON-SPECIFIC SERINE_THREONINE PROTEIN KINASE"/>
    <property type="match status" value="1"/>
</dbReference>
<dbReference type="FunFam" id="1.10.510.10:FF:000173">
    <property type="entry name" value="proline-rich receptor-like protein kinase PERK8"/>
    <property type="match status" value="1"/>
</dbReference>
<proteinExistence type="predicted"/>
<gene>
    <name evidence="18" type="ORF">RGQ29_011331</name>
</gene>
<organism evidence="18 19">
    <name type="scientific">Quercus rubra</name>
    <name type="common">Northern red oak</name>
    <name type="synonym">Quercus borealis</name>
    <dbReference type="NCBI Taxonomy" id="3512"/>
    <lineage>
        <taxon>Eukaryota</taxon>
        <taxon>Viridiplantae</taxon>
        <taxon>Streptophyta</taxon>
        <taxon>Embryophyta</taxon>
        <taxon>Tracheophyta</taxon>
        <taxon>Spermatophyta</taxon>
        <taxon>Magnoliopsida</taxon>
        <taxon>eudicotyledons</taxon>
        <taxon>Gunneridae</taxon>
        <taxon>Pentapetalae</taxon>
        <taxon>rosids</taxon>
        <taxon>fabids</taxon>
        <taxon>Fagales</taxon>
        <taxon>Fagaceae</taxon>
        <taxon>Quercus</taxon>
    </lineage>
</organism>
<dbReference type="FunFam" id="3.30.200.20:FF:000212">
    <property type="entry name" value="Proline-rich receptor-like protein kinase PERK8"/>
    <property type="match status" value="1"/>
</dbReference>
<evidence type="ECO:0000256" key="4">
    <source>
        <dbReference type="ARBA" id="ARBA00022527"/>
    </source>
</evidence>
<feature type="domain" description="Protein kinase" evidence="17">
    <location>
        <begin position="369"/>
        <end position="645"/>
    </location>
</feature>
<keyword evidence="7 14" id="KW-0547">Nucleotide-binding</keyword>
<evidence type="ECO:0000256" key="13">
    <source>
        <dbReference type="ARBA" id="ARBA00048679"/>
    </source>
</evidence>
<comment type="subcellular location">
    <subcellularLocation>
        <location evidence="1">Cell membrane</location>
        <topology evidence="1">Single-pass membrane protein</topology>
    </subcellularLocation>
</comment>
<feature type="compositionally biased region" description="Low complexity" evidence="15">
    <location>
        <begin position="31"/>
        <end position="48"/>
    </location>
</feature>
<dbReference type="EMBL" id="JAXUIC010000002">
    <property type="protein sequence ID" value="KAK4602241.1"/>
    <property type="molecule type" value="Genomic_DNA"/>
</dbReference>
<evidence type="ECO:0000313" key="18">
    <source>
        <dbReference type="EMBL" id="KAK4602241.1"/>
    </source>
</evidence>
<dbReference type="PANTHER" id="PTHR47982">
    <property type="entry name" value="PROLINE-RICH RECEPTOR-LIKE PROTEIN KINASE PERK4"/>
    <property type="match status" value="1"/>
</dbReference>
<feature type="compositionally biased region" description="Low complexity" evidence="15">
    <location>
        <begin position="707"/>
        <end position="719"/>
    </location>
</feature>
<dbReference type="Proteomes" id="UP001324115">
    <property type="component" value="Unassembled WGS sequence"/>
</dbReference>
<feature type="compositionally biased region" description="Pro residues" evidence="15">
    <location>
        <begin position="49"/>
        <end position="135"/>
    </location>
</feature>
<evidence type="ECO:0000259" key="17">
    <source>
        <dbReference type="PROSITE" id="PS50011"/>
    </source>
</evidence>
<feature type="compositionally biased region" description="Low complexity" evidence="15">
    <location>
        <begin position="214"/>
        <end position="226"/>
    </location>
</feature>
<feature type="compositionally biased region" description="Pro residues" evidence="15">
    <location>
        <begin position="146"/>
        <end position="213"/>
    </location>
</feature>
<sequence>MSSTTPSPKSSPSANPPTSSANSPPTPTTSPSPSNSSVNQSNQTNSPSPSSPTTPSAPAPKSPPPPVTSAPPPTPPASPPPAASTPPPTSSPPPSPPASPPPATSPPPPPSTAPPPSPPPSPPASSPPPSAPPPAVTSSPPSKSSPSPPPPSKGSPPPASSPPPPPAVSPSSPPPPAANVPTTPSPTSPPPPAPKSPTPSPPSPPSQSAPPPSNTTAPSTPSDPSSSSPPPNSSTATPTNSSTDGNHSTSVVPPPNLPPNSGGLNTGGIVAIGVVVGVVVISLVLMVVWFSQKRKKRRIGGNYGYPPAPSPFASSQNSDSLFLKPYSPSPLARDGSGSDFVYSPSEPTGVNNSRSWFTYEELIQATNGFSKQNLLGEGGFGCVYKGFLPDGREVAVKQLKIGGGQGEREFRAEVEIISRIHHRHLVSLVGYCISDHQRLLVYEFVANDTLHYHLHGEGRPVMDWATRLKVAVGSARGLAYLHEDCHPRIIHRDIKSSNILLDSNFEARVADFGLAKLALDTNTHVTTRVMGTFGYMAPEYATSGKLTEKSDVYSFGVVLLELITGRKPVDSSQPLGDESLVEWARPLLMQALEEEDFEVLVDSRLENNYVGSEMFRMIEAAAACVRHSAARRPKMSLVVRALESVDELSDLTNGMKPGQSEAFDPAEQSAQIRMFRRMAFGSQEYSTEFFNQTQSSWRSRDNGYRKSPSSANSSAVWSN</sequence>
<evidence type="ECO:0000313" key="19">
    <source>
        <dbReference type="Proteomes" id="UP001324115"/>
    </source>
</evidence>
<feature type="compositionally biased region" description="Low complexity" evidence="15">
    <location>
        <begin position="136"/>
        <end position="145"/>
    </location>
</feature>
<dbReference type="SMART" id="SM00220">
    <property type="entry name" value="S_TKc"/>
    <property type="match status" value="1"/>
</dbReference>
<dbReference type="InterPro" id="IPR017441">
    <property type="entry name" value="Protein_kinase_ATP_BS"/>
</dbReference>
<keyword evidence="19" id="KW-1185">Reference proteome</keyword>
<evidence type="ECO:0000256" key="16">
    <source>
        <dbReference type="SAM" id="Phobius"/>
    </source>
</evidence>
<keyword evidence="5" id="KW-0808">Transferase</keyword>
<evidence type="ECO:0000256" key="9">
    <source>
        <dbReference type="ARBA" id="ARBA00022840"/>
    </source>
</evidence>
<evidence type="ECO:0000256" key="2">
    <source>
        <dbReference type="ARBA" id="ARBA00012513"/>
    </source>
</evidence>
<keyword evidence="10 16" id="KW-1133">Transmembrane helix</keyword>